<evidence type="ECO:0000313" key="1">
    <source>
        <dbReference type="EMBL" id="KAK3269806.1"/>
    </source>
</evidence>
<dbReference type="Proteomes" id="UP001190700">
    <property type="component" value="Unassembled WGS sequence"/>
</dbReference>
<proteinExistence type="predicted"/>
<keyword evidence="2" id="KW-1185">Reference proteome</keyword>
<dbReference type="EMBL" id="LGRX02010728">
    <property type="protein sequence ID" value="KAK3269806.1"/>
    <property type="molecule type" value="Genomic_DNA"/>
</dbReference>
<name>A0AAE0L2K6_9CHLO</name>
<comment type="caution">
    <text evidence="1">The sequence shown here is derived from an EMBL/GenBank/DDBJ whole genome shotgun (WGS) entry which is preliminary data.</text>
</comment>
<protein>
    <submittedName>
        <fullName evidence="1">Uncharacterized protein</fullName>
    </submittedName>
</protein>
<reference evidence="1 2" key="1">
    <citation type="journal article" date="2015" name="Genome Biol. Evol.">
        <title>Comparative Genomics of a Bacterivorous Green Alga Reveals Evolutionary Causalities and Consequences of Phago-Mixotrophic Mode of Nutrition.</title>
        <authorList>
            <person name="Burns J.A."/>
            <person name="Paasch A."/>
            <person name="Narechania A."/>
            <person name="Kim E."/>
        </authorList>
    </citation>
    <scope>NUCLEOTIDE SEQUENCE [LARGE SCALE GENOMIC DNA]</scope>
    <source>
        <strain evidence="1 2">PLY_AMNH</strain>
    </source>
</reference>
<organism evidence="1 2">
    <name type="scientific">Cymbomonas tetramitiformis</name>
    <dbReference type="NCBI Taxonomy" id="36881"/>
    <lineage>
        <taxon>Eukaryota</taxon>
        <taxon>Viridiplantae</taxon>
        <taxon>Chlorophyta</taxon>
        <taxon>Pyramimonadophyceae</taxon>
        <taxon>Pyramimonadales</taxon>
        <taxon>Pyramimonadaceae</taxon>
        <taxon>Cymbomonas</taxon>
    </lineage>
</organism>
<dbReference type="AlphaFoldDB" id="A0AAE0L2K6"/>
<gene>
    <name evidence="1" type="ORF">CYMTET_21768</name>
</gene>
<sequence length="84" mass="9021">MHKQLQGGKKELVALSSHRNGGVVERKNVVQLPILGHECLAKCSNHAGKNNLDALLIPMEALLLAPKAFLGDEPGRLLVVTCTD</sequence>
<evidence type="ECO:0000313" key="2">
    <source>
        <dbReference type="Proteomes" id="UP001190700"/>
    </source>
</evidence>
<accession>A0AAE0L2K6</accession>